<accession>A0A0A9BWM9</accession>
<dbReference type="EMBL" id="GBRH01229416">
    <property type="protein sequence ID" value="JAD68479.1"/>
    <property type="molecule type" value="Transcribed_RNA"/>
</dbReference>
<protein>
    <submittedName>
        <fullName evidence="1">Uncharacterized protein</fullName>
    </submittedName>
</protein>
<sequence>MQQSLLSLLPIVEDERLDSSEYTIAGGWIQDDRGVEPPAVGGVVRRCEGERGITWTTSAVTAMVTREGANQTAVARSSLVAVADTIQHGFGGGLDDDCSDCGGESASFLNAWGRTGPEEVAF</sequence>
<reference evidence="1" key="2">
    <citation type="journal article" date="2015" name="Data Brief">
        <title>Shoot transcriptome of the giant reed, Arundo donax.</title>
        <authorList>
            <person name="Barrero R.A."/>
            <person name="Guerrero F.D."/>
            <person name="Moolhuijzen P."/>
            <person name="Goolsby J.A."/>
            <person name="Tidwell J."/>
            <person name="Bellgard S.E."/>
            <person name="Bellgard M.I."/>
        </authorList>
    </citation>
    <scope>NUCLEOTIDE SEQUENCE</scope>
    <source>
        <tissue evidence="1">Shoot tissue taken approximately 20 cm above the soil surface</tissue>
    </source>
</reference>
<organism evidence="1">
    <name type="scientific">Arundo donax</name>
    <name type="common">Giant reed</name>
    <name type="synonym">Donax arundinaceus</name>
    <dbReference type="NCBI Taxonomy" id="35708"/>
    <lineage>
        <taxon>Eukaryota</taxon>
        <taxon>Viridiplantae</taxon>
        <taxon>Streptophyta</taxon>
        <taxon>Embryophyta</taxon>
        <taxon>Tracheophyta</taxon>
        <taxon>Spermatophyta</taxon>
        <taxon>Magnoliopsida</taxon>
        <taxon>Liliopsida</taxon>
        <taxon>Poales</taxon>
        <taxon>Poaceae</taxon>
        <taxon>PACMAD clade</taxon>
        <taxon>Arundinoideae</taxon>
        <taxon>Arundineae</taxon>
        <taxon>Arundo</taxon>
    </lineage>
</organism>
<dbReference type="AlphaFoldDB" id="A0A0A9BWM9"/>
<name>A0A0A9BWM9_ARUDO</name>
<reference evidence="1" key="1">
    <citation type="submission" date="2014-09" db="EMBL/GenBank/DDBJ databases">
        <authorList>
            <person name="Magalhaes I.L.F."/>
            <person name="Oliveira U."/>
            <person name="Santos F.R."/>
            <person name="Vidigal T.H.D.A."/>
            <person name="Brescovit A.D."/>
            <person name="Santos A.J."/>
        </authorList>
    </citation>
    <scope>NUCLEOTIDE SEQUENCE</scope>
    <source>
        <tissue evidence="1">Shoot tissue taken approximately 20 cm above the soil surface</tissue>
    </source>
</reference>
<evidence type="ECO:0000313" key="1">
    <source>
        <dbReference type="EMBL" id="JAD68479.1"/>
    </source>
</evidence>
<proteinExistence type="predicted"/>